<keyword evidence="2" id="KW-1185">Reference proteome</keyword>
<gene>
    <name evidence="1" type="ORF">QNI22_34965</name>
</gene>
<name>A0AAE3RDF0_9BACT</name>
<dbReference type="Pfam" id="PF14907">
    <property type="entry name" value="NTP_transf_5"/>
    <property type="match status" value="1"/>
</dbReference>
<dbReference type="AlphaFoldDB" id="A0AAE3RDF0"/>
<dbReference type="InterPro" id="IPR039498">
    <property type="entry name" value="NTP_transf_5"/>
</dbReference>
<dbReference type="RefSeq" id="WP_314518467.1">
    <property type="nucleotide sequence ID" value="NZ_JASJOU010000019.1"/>
</dbReference>
<sequence>MNSTFKIIALVSQVDIKPAELDFCREQLTCLCGDARQQDVFFEYCLKWKMAPWMNIQLKKYSLSTLFTEDVQGKFEAVYQKVKLENEKRNAKALQFLKAFNDNGIDFIILKGNLFANTIYGNTGYKKMNDFDILIKREDWSKVHKIYLDLGFIPLGFGWSGEKEKETKFSHTAIPFISPDFTCIIGTQWGLKSPTTSFTINMQDAWDTALPFSFETVLCKQLSPAYNLLHLILHMGIYKCGIRDCMDVYNLLAATSWNVADTQALFDLIEKTGATEKARFTLEMCNLCTNTIPKAWLERMPVKDSSFISTRLKKRKEMFAETGDIHNSYNDYFQDIEKNVIYINLFPKFHHRLPLYGKILRMLYFPDIGHSLKFIDKFHSPTIANKIKGRIQGPWFSFAIIAEEVGWKVTSLLFVKLFFDVMLSPVNYVLAKDSYFDYLRKKNIDPAEIKKVVSNVQ</sequence>
<proteinExistence type="predicted"/>
<evidence type="ECO:0000313" key="2">
    <source>
        <dbReference type="Proteomes" id="UP001232063"/>
    </source>
</evidence>
<dbReference type="EMBL" id="JASJOU010000019">
    <property type="protein sequence ID" value="MDJ1505912.1"/>
    <property type="molecule type" value="Genomic_DNA"/>
</dbReference>
<protein>
    <submittedName>
        <fullName evidence="1">Nucleotidyltransferase family protein</fullName>
    </submittedName>
</protein>
<dbReference type="Proteomes" id="UP001232063">
    <property type="component" value="Unassembled WGS sequence"/>
</dbReference>
<organism evidence="1 2">
    <name type="scientific">Xanthocytophaga agilis</name>
    <dbReference type="NCBI Taxonomy" id="3048010"/>
    <lineage>
        <taxon>Bacteria</taxon>
        <taxon>Pseudomonadati</taxon>
        <taxon>Bacteroidota</taxon>
        <taxon>Cytophagia</taxon>
        <taxon>Cytophagales</taxon>
        <taxon>Rhodocytophagaceae</taxon>
        <taxon>Xanthocytophaga</taxon>
    </lineage>
</organism>
<evidence type="ECO:0000313" key="1">
    <source>
        <dbReference type="EMBL" id="MDJ1505912.1"/>
    </source>
</evidence>
<comment type="caution">
    <text evidence="1">The sequence shown here is derived from an EMBL/GenBank/DDBJ whole genome shotgun (WGS) entry which is preliminary data.</text>
</comment>
<accession>A0AAE3RDF0</accession>
<reference evidence="1" key="1">
    <citation type="submission" date="2023-05" db="EMBL/GenBank/DDBJ databases">
        <authorList>
            <person name="Zhang X."/>
        </authorList>
    </citation>
    <scope>NUCLEOTIDE SEQUENCE</scope>
    <source>
        <strain evidence="1">BD1B2-1</strain>
    </source>
</reference>